<gene>
    <name evidence="23" type="primary">Dana\GF10448</name>
    <name evidence="23" type="synonym">dana_GLEANR_10402</name>
    <name evidence="23" type="ORF">GF10448</name>
</gene>
<evidence type="ECO:0000256" key="7">
    <source>
        <dbReference type="ARBA" id="ARBA00022679"/>
    </source>
</evidence>
<dbReference type="GO" id="GO:0004140">
    <property type="term" value="F:dephospho-CoA kinase activity"/>
    <property type="evidence" value="ECO:0007669"/>
    <property type="project" value="UniProtKB-EC"/>
</dbReference>
<keyword evidence="12" id="KW-0496">Mitochondrion</keyword>
<dbReference type="Proteomes" id="UP000007801">
    <property type="component" value="Unassembled WGS sequence"/>
</dbReference>
<evidence type="ECO:0000256" key="17">
    <source>
        <dbReference type="ARBA" id="ARBA00060565"/>
    </source>
</evidence>
<dbReference type="CDD" id="cd02022">
    <property type="entry name" value="DPCK"/>
    <property type="match status" value="1"/>
</dbReference>
<dbReference type="InParanoid" id="B3M3M7"/>
<dbReference type="eggNOG" id="KOG3220">
    <property type="taxonomic scope" value="Eukaryota"/>
</dbReference>
<dbReference type="SUPFAM" id="SSF52374">
    <property type="entry name" value="Nucleotidylyl transferase"/>
    <property type="match status" value="1"/>
</dbReference>
<evidence type="ECO:0000256" key="5">
    <source>
        <dbReference type="ARBA" id="ARBA00022490"/>
    </source>
</evidence>
<evidence type="ECO:0000256" key="18">
    <source>
        <dbReference type="ARBA" id="ARBA00060696"/>
    </source>
</evidence>
<dbReference type="EC" id="2.7.7.3" evidence="4"/>
<keyword evidence="8" id="KW-0548">Nucleotidyltransferase</keyword>
<dbReference type="GO" id="GO:0004595">
    <property type="term" value="F:pantetheine-phosphate adenylyltransferase activity"/>
    <property type="evidence" value="ECO:0007669"/>
    <property type="project" value="UniProtKB-EC"/>
</dbReference>
<feature type="domain" description="Cytidyltransferase-like" evidence="22">
    <location>
        <begin position="154"/>
        <end position="295"/>
    </location>
</feature>
<dbReference type="NCBIfam" id="TIGR00152">
    <property type="entry name" value="dephospho-CoA kinase"/>
    <property type="match status" value="1"/>
</dbReference>
<dbReference type="AlphaFoldDB" id="B3M3M7"/>
<dbReference type="InterPro" id="IPR027417">
    <property type="entry name" value="P-loop_NTPase"/>
</dbReference>
<dbReference type="GeneID" id="6493318"/>
<dbReference type="SMR" id="B3M3M7"/>
<proteinExistence type="inferred from homology"/>
<keyword evidence="13" id="KW-0511">Multifunctional enzyme</keyword>
<dbReference type="GO" id="GO:0015937">
    <property type="term" value="P:coenzyme A biosynthetic process"/>
    <property type="evidence" value="ECO:0007669"/>
    <property type="project" value="InterPro"/>
</dbReference>
<evidence type="ECO:0000256" key="14">
    <source>
        <dbReference type="ARBA" id="ARBA00051310"/>
    </source>
</evidence>
<protein>
    <recommendedName>
        <fullName evidence="21">Bifunctional coenzyme A synthase</fullName>
        <ecNumber evidence="20">2.7.1.24</ecNumber>
        <ecNumber evidence="4">2.7.7.3</ecNumber>
    </recommendedName>
</protein>
<dbReference type="KEGG" id="dan:6493318"/>
<evidence type="ECO:0000256" key="6">
    <source>
        <dbReference type="ARBA" id="ARBA00022553"/>
    </source>
</evidence>
<dbReference type="InterPro" id="IPR004821">
    <property type="entry name" value="Cyt_trans-like"/>
</dbReference>
<dbReference type="SUPFAM" id="SSF52540">
    <property type="entry name" value="P-loop containing nucleoside triphosphate hydrolases"/>
    <property type="match status" value="1"/>
</dbReference>
<dbReference type="PANTHER" id="PTHR10695:SF46">
    <property type="entry name" value="BIFUNCTIONAL COENZYME A SYNTHASE-RELATED"/>
    <property type="match status" value="1"/>
</dbReference>
<keyword evidence="24" id="KW-1185">Reference proteome</keyword>
<dbReference type="FunFam" id="3.40.50.300:FF:000899">
    <property type="entry name" value="Bifunctional coenzyme A synthase"/>
    <property type="match status" value="1"/>
</dbReference>
<evidence type="ECO:0000256" key="15">
    <source>
        <dbReference type="ARBA" id="ARBA00051912"/>
    </source>
</evidence>
<evidence type="ECO:0000256" key="16">
    <source>
        <dbReference type="ARBA" id="ARBA00059677"/>
    </source>
</evidence>
<dbReference type="HOGENOM" id="CLU_027827_2_1_1"/>
<dbReference type="FunFam" id="3.40.50.620:FF:000089">
    <property type="entry name" value="Bifunctional coenzyme A synthase"/>
    <property type="match status" value="1"/>
</dbReference>
<evidence type="ECO:0000256" key="8">
    <source>
        <dbReference type="ARBA" id="ARBA00022695"/>
    </source>
</evidence>
<comment type="similarity">
    <text evidence="19">In the central section; belongs to the eukaryotic CoaD family.</text>
</comment>
<comment type="pathway">
    <text evidence="18">Cofactor biosynthesis; coenzyme A biosynthesis; CoA from (R)-pantothenate: step 5/5.</text>
</comment>
<dbReference type="InterPro" id="IPR014729">
    <property type="entry name" value="Rossmann-like_a/b/a_fold"/>
</dbReference>
<dbReference type="PANTHER" id="PTHR10695">
    <property type="entry name" value="DEPHOSPHO-COA KINASE-RELATED"/>
    <property type="match status" value="1"/>
</dbReference>
<comment type="catalytic activity">
    <reaction evidence="15">
        <text>3'-dephospho-CoA + ATP = ADP + CoA + H(+)</text>
        <dbReference type="Rhea" id="RHEA:18245"/>
        <dbReference type="ChEBI" id="CHEBI:15378"/>
        <dbReference type="ChEBI" id="CHEBI:30616"/>
        <dbReference type="ChEBI" id="CHEBI:57287"/>
        <dbReference type="ChEBI" id="CHEBI:57328"/>
        <dbReference type="ChEBI" id="CHEBI:456216"/>
        <dbReference type="EC" id="2.7.1.24"/>
    </reaction>
    <physiologicalReaction direction="left-to-right" evidence="15">
        <dbReference type="Rhea" id="RHEA:18246"/>
    </physiologicalReaction>
</comment>
<evidence type="ECO:0000256" key="4">
    <source>
        <dbReference type="ARBA" id="ARBA00012392"/>
    </source>
</evidence>
<evidence type="ECO:0000256" key="9">
    <source>
        <dbReference type="ARBA" id="ARBA00022741"/>
    </source>
</evidence>
<accession>B3M3M7</accession>
<keyword evidence="6" id="KW-0597">Phosphoprotein</keyword>
<comment type="function">
    <text evidence="16">Bifunctional enzyme that catalyzes the fourth and fifth sequential steps of CoA biosynthetic pathway. The fourth reaction is catalyzed by the phosphopantetheine adenylyltransferase, coded by the coaD domain; the fifth reaction is catalyzed by the dephospho-CoA kinase, coded by the coaE domain. May act as a point of CoA biosynthesis regulation.</text>
</comment>
<dbReference type="GO" id="GO:0005524">
    <property type="term" value="F:ATP binding"/>
    <property type="evidence" value="ECO:0007669"/>
    <property type="project" value="UniProtKB-KW"/>
</dbReference>
<evidence type="ECO:0000313" key="24">
    <source>
        <dbReference type="Proteomes" id="UP000007801"/>
    </source>
</evidence>
<evidence type="ECO:0000256" key="21">
    <source>
        <dbReference type="ARBA" id="ARBA00067394"/>
    </source>
</evidence>
<name>B3M3M7_DROAN</name>
<dbReference type="FunCoup" id="B3M3M7">
    <property type="interactions" value="1551"/>
</dbReference>
<organism evidence="23 24">
    <name type="scientific">Drosophila ananassae</name>
    <name type="common">Fruit fly</name>
    <dbReference type="NCBI Taxonomy" id="7217"/>
    <lineage>
        <taxon>Eukaryota</taxon>
        <taxon>Metazoa</taxon>
        <taxon>Ecdysozoa</taxon>
        <taxon>Arthropoda</taxon>
        <taxon>Hexapoda</taxon>
        <taxon>Insecta</taxon>
        <taxon>Pterygota</taxon>
        <taxon>Neoptera</taxon>
        <taxon>Endopterygota</taxon>
        <taxon>Diptera</taxon>
        <taxon>Brachycera</taxon>
        <taxon>Muscomorpha</taxon>
        <taxon>Ephydroidea</taxon>
        <taxon>Drosophilidae</taxon>
        <taxon>Drosophila</taxon>
        <taxon>Sophophora</taxon>
    </lineage>
</organism>
<keyword evidence="7 23" id="KW-0808">Transferase</keyword>
<comment type="catalytic activity">
    <reaction evidence="14">
        <text>(R)-4'-phosphopantetheine + ATP + H(+) = 3'-dephospho-CoA + diphosphate</text>
        <dbReference type="Rhea" id="RHEA:19801"/>
        <dbReference type="ChEBI" id="CHEBI:15378"/>
        <dbReference type="ChEBI" id="CHEBI:30616"/>
        <dbReference type="ChEBI" id="CHEBI:33019"/>
        <dbReference type="ChEBI" id="CHEBI:57328"/>
        <dbReference type="ChEBI" id="CHEBI:61723"/>
        <dbReference type="EC" id="2.7.7.3"/>
    </reaction>
    <physiologicalReaction direction="left-to-right" evidence="14">
        <dbReference type="Rhea" id="RHEA:19802"/>
    </physiologicalReaction>
</comment>
<dbReference type="PROSITE" id="PS51219">
    <property type="entry name" value="DPCK"/>
    <property type="match status" value="1"/>
</dbReference>
<evidence type="ECO:0000259" key="22">
    <source>
        <dbReference type="Pfam" id="PF01467"/>
    </source>
</evidence>
<evidence type="ECO:0000256" key="12">
    <source>
        <dbReference type="ARBA" id="ARBA00023128"/>
    </source>
</evidence>
<dbReference type="EMBL" id="CH902618">
    <property type="protein sequence ID" value="EDV40320.1"/>
    <property type="molecule type" value="Genomic_DNA"/>
</dbReference>
<dbReference type="Pfam" id="PF01467">
    <property type="entry name" value="CTP_transf_like"/>
    <property type="match status" value="1"/>
</dbReference>
<dbReference type="Pfam" id="PF01121">
    <property type="entry name" value="CoaE"/>
    <property type="match status" value="1"/>
</dbReference>
<evidence type="ECO:0000256" key="13">
    <source>
        <dbReference type="ARBA" id="ARBA00023268"/>
    </source>
</evidence>
<dbReference type="EC" id="2.7.1.24" evidence="20"/>
<evidence type="ECO:0000256" key="19">
    <source>
        <dbReference type="ARBA" id="ARBA00061673"/>
    </source>
</evidence>
<dbReference type="Gene3D" id="3.40.50.300">
    <property type="entry name" value="P-loop containing nucleotide triphosphate hydrolases"/>
    <property type="match status" value="1"/>
</dbReference>
<dbReference type="eggNOG" id="KOG3351">
    <property type="taxonomic scope" value="Eukaryota"/>
</dbReference>
<comment type="pathway">
    <text evidence="17">Cofactor biosynthesis; coenzyme A biosynthesis; CoA from (R)-pantothenate: step 4/5.</text>
</comment>
<dbReference type="Gene3D" id="3.40.50.620">
    <property type="entry name" value="HUPs"/>
    <property type="match status" value="1"/>
</dbReference>
<evidence type="ECO:0000256" key="3">
    <source>
        <dbReference type="ARBA" id="ARBA00011245"/>
    </source>
</evidence>
<evidence type="ECO:0000313" key="23">
    <source>
        <dbReference type="EMBL" id="EDV40320.1"/>
    </source>
</evidence>
<reference evidence="23 24" key="1">
    <citation type="journal article" date="2007" name="Nature">
        <title>Evolution of genes and genomes on the Drosophila phylogeny.</title>
        <authorList>
            <consortium name="Drosophila 12 Genomes Consortium"/>
            <person name="Clark A.G."/>
            <person name="Eisen M.B."/>
            <person name="Smith D.R."/>
            <person name="Bergman C.M."/>
            <person name="Oliver B."/>
            <person name="Markow T.A."/>
            <person name="Kaufman T.C."/>
            <person name="Kellis M."/>
            <person name="Gelbart W."/>
            <person name="Iyer V.N."/>
            <person name="Pollard D.A."/>
            <person name="Sackton T.B."/>
            <person name="Larracuente A.M."/>
            <person name="Singh N.D."/>
            <person name="Abad J.P."/>
            <person name="Abt D.N."/>
            <person name="Adryan B."/>
            <person name="Aguade M."/>
            <person name="Akashi H."/>
            <person name="Anderson W.W."/>
            <person name="Aquadro C.F."/>
            <person name="Ardell D.H."/>
            <person name="Arguello R."/>
            <person name="Artieri C.G."/>
            <person name="Barbash D.A."/>
            <person name="Barker D."/>
            <person name="Barsanti P."/>
            <person name="Batterham P."/>
            <person name="Batzoglou S."/>
            <person name="Begun D."/>
            <person name="Bhutkar A."/>
            <person name="Blanco E."/>
            <person name="Bosak S.A."/>
            <person name="Bradley R.K."/>
            <person name="Brand A.D."/>
            <person name="Brent M.R."/>
            <person name="Brooks A.N."/>
            <person name="Brown R.H."/>
            <person name="Butlin R.K."/>
            <person name="Caggese C."/>
            <person name="Calvi B.R."/>
            <person name="Bernardo de Carvalho A."/>
            <person name="Caspi A."/>
            <person name="Castrezana S."/>
            <person name="Celniker S.E."/>
            <person name="Chang J.L."/>
            <person name="Chapple C."/>
            <person name="Chatterji S."/>
            <person name="Chinwalla A."/>
            <person name="Civetta A."/>
            <person name="Clifton S.W."/>
            <person name="Comeron J.M."/>
            <person name="Costello J.C."/>
            <person name="Coyne J.A."/>
            <person name="Daub J."/>
            <person name="David R.G."/>
            <person name="Delcher A.L."/>
            <person name="Delehaunty K."/>
            <person name="Do C.B."/>
            <person name="Ebling H."/>
            <person name="Edwards K."/>
            <person name="Eickbush T."/>
            <person name="Evans J.D."/>
            <person name="Filipski A."/>
            <person name="Findeiss S."/>
            <person name="Freyhult E."/>
            <person name="Fulton L."/>
            <person name="Fulton R."/>
            <person name="Garcia A.C."/>
            <person name="Gardiner A."/>
            <person name="Garfield D.A."/>
            <person name="Garvin B.E."/>
            <person name="Gibson G."/>
            <person name="Gilbert D."/>
            <person name="Gnerre S."/>
            <person name="Godfrey J."/>
            <person name="Good R."/>
            <person name="Gotea V."/>
            <person name="Gravely B."/>
            <person name="Greenberg A.J."/>
            <person name="Griffiths-Jones S."/>
            <person name="Gross S."/>
            <person name="Guigo R."/>
            <person name="Gustafson E.A."/>
            <person name="Haerty W."/>
            <person name="Hahn M.W."/>
            <person name="Halligan D.L."/>
            <person name="Halpern A.L."/>
            <person name="Halter G.M."/>
            <person name="Han M.V."/>
            <person name="Heger A."/>
            <person name="Hillier L."/>
            <person name="Hinrichs A.S."/>
            <person name="Holmes I."/>
            <person name="Hoskins R.A."/>
            <person name="Hubisz M.J."/>
            <person name="Hultmark D."/>
            <person name="Huntley M.A."/>
            <person name="Jaffe D.B."/>
            <person name="Jagadeeshan S."/>
            <person name="Jeck W.R."/>
            <person name="Johnson J."/>
            <person name="Jones C.D."/>
            <person name="Jordan W.C."/>
            <person name="Karpen G.H."/>
            <person name="Kataoka E."/>
            <person name="Keightley P.D."/>
            <person name="Kheradpour P."/>
            <person name="Kirkness E.F."/>
            <person name="Koerich L.B."/>
            <person name="Kristiansen K."/>
            <person name="Kudrna D."/>
            <person name="Kulathinal R.J."/>
            <person name="Kumar S."/>
            <person name="Kwok R."/>
            <person name="Lander E."/>
            <person name="Langley C.H."/>
            <person name="Lapoint R."/>
            <person name="Lazzaro B.P."/>
            <person name="Lee S.J."/>
            <person name="Levesque L."/>
            <person name="Li R."/>
            <person name="Lin C.F."/>
            <person name="Lin M.F."/>
            <person name="Lindblad-Toh K."/>
            <person name="Llopart A."/>
            <person name="Long M."/>
            <person name="Low L."/>
            <person name="Lozovsky E."/>
            <person name="Lu J."/>
            <person name="Luo M."/>
            <person name="Machado C.A."/>
            <person name="Makalowski W."/>
            <person name="Marzo M."/>
            <person name="Matsuda M."/>
            <person name="Matzkin L."/>
            <person name="McAllister B."/>
            <person name="McBride C.S."/>
            <person name="McKernan B."/>
            <person name="McKernan K."/>
            <person name="Mendez-Lago M."/>
            <person name="Minx P."/>
            <person name="Mollenhauer M.U."/>
            <person name="Montooth K."/>
            <person name="Mount S.M."/>
            <person name="Mu X."/>
            <person name="Myers E."/>
            <person name="Negre B."/>
            <person name="Newfeld S."/>
            <person name="Nielsen R."/>
            <person name="Noor M.A."/>
            <person name="O'Grady P."/>
            <person name="Pachter L."/>
            <person name="Papaceit M."/>
            <person name="Parisi M.J."/>
            <person name="Parisi M."/>
            <person name="Parts L."/>
            <person name="Pedersen J.S."/>
            <person name="Pesole G."/>
            <person name="Phillippy A.M."/>
            <person name="Ponting C.P."/>
            <person name="Pop M."/>
            <person name="Porcelli D."/>
            <person name="Powell J.R."/>
            <person name="Prohaska S."/>
            <person name="Pruitt K."/>
            <person name="Puig M."/>
            <person name="Quesneville H."/>
            <person name="Ram K.R."/>
            <person name="Rand D."/>
            <person name="Rasmussen M.D."/>
            <person name="Reed L.K."/>
            <person name="Reenan R."/>
            <person name="Reily A."/>
            <person name="Remington K.A."/>
            <person name="Rieger T.T."/>
            <person name="Ritchie M.G."/>
            <person name="Robin C."/>
            <person name="Rogers Y.H."/>
            <person name="Rohde C."/>
            <person name="Rozas J."/>
            <person name="Rubenfield M.J."/>
            <person name="Ruiz A."/>
            <person name="Russo S."/>
            <person name="Salzberg S.L."/>
            <person name="Sanchez-Gracia A."/>
            <person name="Saranga D.J."/>
            <person name="Sato H."/>
            <person name="Schaeffer S.W."/>
            <person name="Schatz M.C."/>
            <person name="Schlenke T."/>
            <person name="Schwartz R."/>
            <person name="Segarra C."/>
            <person name="Singh R.S."/>
            <person name="Sirot L."/>
            <person name="Sirota M."/>
            <person name="Sisneros N.B."/>
            <person name="Smith C.D."/>
            <person name="Smith T.F."/>
            <person name="Spieth J."/>
            <person name="Stage D.E."/>
            <person name="Stark A."/>
            <person name="Stephan W."/>
            <person name="Strausberg R.L."/>
            <person name="Strempel S."/>
            <person name="Sturgill D."/>
            <person name="Sutton G."/>
            <person name="Sutton G.G."/>
            <person name="Tao W."/>
            <person name="Teichmann S."/>
            <person name="Tobari Y.N."/>
            <person name="Tomimura Y."/>
            <person name="Tsolas J.M."/>
            <person name="Valente V.L."/>
            <person name="Venter E."/>
            <person name="Venter J.C."/>
            <person name="Vicario S."/>
            <person name="Vieira F.G."/>
            <person name="Vilella A.J."/>
            <person name="Villasante A."/>
            <person name="Walenz B."/>
            <person name="Wang J."/>
            <person name="Wasserman M."/>
            <person name="Watts T."/>
            <person name="Wilson D."/>
            <person name="Wilson R.K."/>
            <person name="Wing R.A."/>
            <person name="Wolfner M.F."/>
            <person name="Wong A."/>
            <person name="Wong G.K."/>
            <person name="Wu C.I."/>
            <person name="Wu G."/>
            <person name="Yamamoto D."/>
            <person name="Yang H.P."/>
            <person name="Yang S.P."/>
            <person name="Yorke J.A."/>
            <person name="Yoshida K."/>
            <person name="Zdobnov E."/>
            <person name="Zhang P."/>
            <person name="Zhang Y."/>
            <person name="Zimin A.V."/>
            <person name="Baldwin J."/>
            <person name="Abdouelleil A."/>
            <person name="Abdulkadir J."/>
            <person name="Abebe A."/>
            <person name="Abera B."/>
            <person name="Abreu J."/>
            <person name="Acer S.C."/>
            <person name="Aftuck L."/>
            <person name="Alexander A."/>
            <person name="An P."/>
            <person name="Anderson E."/>
            <person name="Anderson S."/>
            <person name="Arachi H."/>
            <person name="Azer M."/>
            <person name="Bachantsang P."/>
            <person name="Barry A."/>
            <person name="Bayul T."/>
            <person name="Berlin A."/>
            <person name="Bessette D."/>
            <person name="Bloom T."/>
            <person name="Blye J."/>
            <person name="Boguslavskiy L."/>
            <person name="Bonnet C."/>
            <person name="Boukhgalter B."/>
            <person name="Bourzgui I."/>
            <person name="Brown A."/>
            <person name="Cahill P."/>
            <person name="Channer S."/>
            <person name="Cheshatsang Y."/>
            <person name="Chuda L."/>
            <person name="Citroen M."/>
            <person name="Collymore A."/>
            <person name="Cooke P."/>
            <person name="Costello M."/>
            <person name="D'Aco K."/>
            <person name="Daza R."/>
            <person name="De Haan G."/>
            <person name="DeGray S."/>
            <person name="DeMaso C."/>
            <person name="Dhargay N."/>
            <person name="Dooley K."/>
            <person name="Dooley E."/>
            <person name="Doricent M."/>
            <person name="Dorje P."/>
            <person name="Dorjee K."/>
            <person name="Dupes A."/>
            <person name="Elong R."/>
            <person name="Falk J."/>
            <person name="Farina A."/>
            <person name="Faro S."/>
            <person name="Ferguson D."/>
            <person name="Fisher S."/>
            <person name="Foley C.D."/>
            <person name="Franke A."/>
            <person name="Friedrich D."/>
            <person name="Gadbois L."/>
            <person name="Gearin G."/>
            <person name="Gearin C.R."/>
            <person name="Giannoukos G."/>
            <person name="Goode T."/>
            <person name="Graham J."/>
            <person name="Grandbois E."/>
            <person name="Grewal S."/>
            <person name="Gyaltsen K."/>
            <person name="Hafez N."/>
            <person name="Hagos B."/>
            <person name="Hall J."/>
            <person name="Henson C."/>
            <person name="Hollinger A."/>
            <person name="Honan T."/>
            <person name="Huard M.D."/>
            <person name="Hughes L."/>
            <person name="Hurhula B."/>
            <person name="Husby M.E."/>
            <person name="Kamat A."/>
            <person name="Kanga B."/>
            <person name="Kashin S."/>
            <person name="Khazanovich D."/>
            <person name="Kisner P."/>
            <person name="Lance K."/>
            <person name="Lara M."/>
            <person name="Lee W."/>
            <person name="Lennon N."/>
            <person name="Letendre F."/>
            <person name="LeVine R."/>
            <person name="Lipovsky A."/>
            <person name="Liu X."/>
            <person name="Liu J."/>
            <person name="Liu S."/>
            <person name="Lokyitsang T."/>
            <person name="Lokyitsang Y."/>
            <person name="Lubonja R."/>
            <person name="Lui A."/>
            <person name="MacDonald P."/>
            <person name="Magnisalis V."/>
            <person name="Maru K."/>
            <person name="Matthews C."/>
            <person name="McCusker W."/>
            <person name="McDonough S."/>
            <person name="Mehta T."/>
            <person name="Meldrim J."/>
            <person name="Meneus L."/>
            <person name="Mihai O."/>
            <person name="Mihalev A."/>
            <person name="Mihova T."/>
            <person name="Mittelman R."/>
            <person name="Mlenga V."/>
            <person name="Montmayeur A."/>
            <person name="Mulrain L."/>
            <person name="Navidi A."/>
            <person name="Naylor J."/>
            <person name="Negash T."/>
            <person name="Nguyen T."/>
            <person name="Nguyen N."/>
            <person name="Nicol R."/>
            <person name="Norbu C."/>
            <person name="Norbu N."/>
            <person name="Novod N."/>
            <person name="O'Neill B."/>
            <person name="Osman S."/>
            <person name="Markiewicz E."/>
            <person name="Oyono O.L."/>
            <person name="Patti C."/>
            <person name="Phunkhang P."/>
            <person name="Pierre F."/>
            <person name="Priest M."/>
            <person name="Raghuraman S."/>
            <person name="Rege F."/>
            <person name="Reyes R."/>
            <person name="Rise C."/>
            <person name="Rogov P."/>
            <person name="Ross K."/>
            <person name="Ryan E."/>
            <person name="Settipalli S."/>
            <person name="Shea T."/>
            <person name="Sherpa N."/>
            <person name="Shi L."/>
            <person name="Shih D."/>
            <person name="Sparrow T."/>
            <person name="Spaulding J."/>
            <person name="Stalker J."/>
            <person name="Stange-Thomann N."/>
            <person name="Stavropoulos S."/>
            <person name="Stone C."/>
            <person name="Strader C."/>
            <person name="Tesfaye S."/>
            <person name="Thomson T."/>
            <person name="Thoulutsang Y."/>
            <person name="Thoulutsang D."/>
            <person name="Topham K."/>
            <person name="Topping I."/>
            <person name="Tsamla T."/>
            <person name="Vassiliev H."/>
            <person name="Vo A."/>
            <person name="Wangchuk T."/>
            <person name="Wangdi T."/>
            <person name="Weiand M."/>
            <person name="Wilkinson J."/>
            <person name="Wilson A."/>
            <person name="Yadav S."/>
            <person name="Young G."/>
            <person name="Yu Q."/>
            <person name="Zembek L."/>
            <person name="Zhong D."/>
            <person name="Zimmer A."/>
            <person name="Zwirko Z."/>
            <person name="Jaffe D.B."/>
            <person name="Alvarez P."/>
            <person name="Brockman W."/>
            <person name="Butler J."/>
            <person name="Chin C."/>
            <person name="Gnerre S."/>
            <person name="Grabherr M."/>
            <person name="Kleber M."/>
            <person name="Mauceli E."/>
            <person name="MacCallum I."/>
        </authorList>
    </citation>
    <scope>NUCLEOTIDE SEQUENCE [LARGE SCALE GENOMIC DNA]</scope>
    <source>
        <strain evidence="24">Tucson 14024-0371.13</strain>
    </source>
</reference>
<dbReference type="OMA" id="TQCLQSY"/>
<dbReference type="STRING" id="7217.B3M3M7"/>
<evidence type="ECO:0000256" key="2">
    <source>
        <dbReference type="ARBA" id="ARBA00004496"/>
    </source>
</evidence>
<comment type="subunit">
    <text evidence="3">Monomer.</text>
</comment>
<dbReference type="CTD" id="38647"/>
<evidence type="ECO:0000256" key="20">
    <source>
        <dbReference type="ARBA" id="ARBA00066359"/>
    </source>
</evidence>
<evidence type="ECO:0000256" key="1">
    <source>
        <dbReference type="ARBA" id="ARBA00004305"/>
    </source>
</evidence>
<dbReference type="HAMAP" id="MF_00376">
    <property type="entry name" value="Dephospho_CoA_kinase"/>
    <property type="match status" value="1"/>
</dbReference>
<evidence type="ECO:0000256" key="10">
    <source>
        <dbReference type="ARBA" id="ARBA00022777"/>
    </source>
</evidence>
<dbReference type="InterPro" id="IPR001977">
    <property type="entry name" value="Depp_CoAkinase"/>
</dbReference>
<dbReference type="GO" id="GO:0070328">
    <property type="term" value="P:triglyceride homeostasis"/>
    <property type="evidence" value="ECO:0007669"/>
    <property type="project" value="EnsemblMetazoa"/>
</dbReference>
<keyword evidence="9" id="KW-0547">Nucleotide-binding</keyword>
<dbReference type="OrthoDB" id="330671at2759"/>
<dbReference type="PhylomeDB" id="B3M3M7"/>
<dbReference type="GO" id="GO:0005759">
    <property type="term" value="C:mitochondrial matrix"/>
    <property type="evidence" value="ECO:0007669"/>
    <property type="project" value="UniProtKB-SubCell"/>
</dbReference>
<dbReference type="CDD" id="cd02164">
    <property type="entry name" value="PPAT_CoAS"/>
    <property type="match status" value="1"/>
</dbReference>
<keyword evidence="10" id="KW-0418">Kinase</keyword>
<dbReference type="NCBIfam" id="NF001985">
    <property type="entry name" value="PRK00777.1"/>
    <property type="match status" value="1"/>
</dbReference>
<keyword evidence="11" id="KW-0067">ATP-binding</keyword>
<sequence length="524" mass="58463">MASTGLLVVSNIKQLGKSLRAIEKYVNSLYIHLNVAGSTSTSSLSPWAPATAPPPPVWGRLISQVYANSSSYVGKQLDLRILVSPLRPGASEAPRLCKPVDLIFSDAHYPDLCDRLRADLKISKPTIFLEDEASSDLSSQRDTTETPKTYPSVVLGGTFDRIHVGHKIFLTQAVLRSRKRLVVGVTTAAMTKGKTLPDLILPVEERINRLREFLTDIDSTLQYEIVPIDDPFGPTQTDPDLDMIVVSAETLRGGQKVNEIRLARQLRNLEIFVIDIVESNVHDGIHEAKVSSSNTRIDLLGTRWRRPEQRPQLPAQPYIIGLTGGIASGKSKMAERLCNLGAHVIDCDKVAHDVYEPGQVCHGRIVDYFGTDILAPDGRIDRTKLGPLVFSDPNKLQALNNIVWPELIAEVNRRLDVLRSQAQVPRVVVLEAAILLRAGWETNCHEVWSMIVPPEEAVRRIIERNNLKEEEARKRLASQVPNSEIVGKSHVIFSSQWDYDFTKLQAERAWKMLTKELDSHQSSL</sequence>
<comment type="subcellular location">
    <subcellularLocation>
        <location evidence="2">Cytoplasm</location>
    </subcellularLocation>
    <subcellularLocation>
        <location evidence="1">Mitochondrion matrix</location>
    </subcellularLocation>
</comment>
<keyword evidence="5" id="KW-0963">Cytoplasm</keyword>
<evidence type="ECO:0000256" key="11">
    <source>
        <dbReference type="ARBA" id="ARBA00022840"/>
    </source>
</evidence>